<feature type="signal peptide" evidence="1">
    <location>
        <begin position="1"/>
        <end position="25"/>
    </location>
</feature>
<dbReference type="InterPro" id="IPR001119">
    <property type="entry name" value="SLH_dom"/>
</dbReference>
<feature type="domain" description="SLH" evidence="2">
    <location>
        <begin position="147"/>
        <end position="210"/>
    </location>
</feature>
<evidence type="ECO:0000313" key="4">
    <source>
        <dbReference type="Proteomes" id="UP000185746"/>
    </source>
</evidence>
<dbReference type="KEGG" id="surl:BI350_15135"/>
<dbReference type="InterPro" id="IPR051465">
    <property type="entry name" value="Cell_Envelope_Struct_Comp"/>
</dbReference>
<evidence type="ECO:0000313" key="3">
    <source>
        <dbReference type="EMBL" id="AOV08744.1"/>
    </source>
</evidence>
<accession>A0A1D8JJ50</accession>
<dbReference type="PROSITE" id="PS51272">
    <property type="entry name" value="SLH"/>
    <property type="match status" value="3"/>
</dbReference>
<name>A0A1D8JJ50_9BACL</name>
<proteinExistence type="predicted"/>
<protein>
    <recommendedName>
        <fullName evidence="2">SLH domain-containing protein</fullName>
    </recommendedName>
</protein>
<dbReference type="Pfam" id="PF00395">
    <property type="entry name" value="SLH"/>
    <property type="match status" value="3"/>
</dbReference>
<dbReference type="PANTHER" id="PTHR43308:SF5">
    <property type="entry name" value="S-LAYER PROTEIN _ PEPTIDOGLYCAN ENDO-BETA-N-ACETYLGLUCOSAMINIDASE"/>
    <property type="match status" value="1"/>
</dbReference>
<feature type="domain" description="SLH" evidence="2">
    <location>
        <begin position="25"/>
        <end position="88"/>
    </location>
</feature>
<evidence type="ECO:0000256" key="1">
    <source>
        <dbReference type="SAM" id="SignalP"/>
    </source>
</evidence>
<dbReference type="EMBL" id="CP017560">
    <property type="protein sequence ID" value="AOV08744.1"/>
    <property type="molecule type" value="Genomic_DNA"/>
</dbReference>
<evidence type="ECO:0000259" key="2">
    <source>
        <dbReference type="PROSITE" id="PS51272"/>
    </source>
</evidence>
<dbReference type="Proteomes" id="UP000185746">
    <property type="component" value="Chromosome"/>
</dbReference>
<reference evidence="3 4" key="1">
    <citation type="submission" date="2016-09" db="EMBL/GenBank/DDBJ databases">
        <title>Complete genome sequence of the Lysinibacillus sphaericus LMG 22257, a specie of Bacillus with ureolytic activity that can effectively biodeposit calcium carbonate.</title>
        <authorList>
            <person name="Yan W."/>
        </authorList>
    </citation>
    <scope>NUCLEOTIDE SEQUENCE [LARGE SCALE GENOMIC DNA]</scope>
    <source>
        <strain evidence="3 4">LMG 22257</strain>
    </source>
</reference>
<organism evidence="3 4">
    <name type="scientific">Sporosarcina ureilytica</name>
    <dbReference type="NCBI Taxonomy" id="298596"/>
    <lineage>
        <taxon>Bacteria</taxon>
        <taxon>Bacillati</taxon>
        <taxon>Bacillota</taxon>
        <taxon>Bacilli</taxon>
        <taxon>Bacillales</taxon>
        <taxon>Caryophanaceae</taxon>
        <taxon>Sporosarcina</taxon>
    </lineage>
</organism>
<dbReference type="RefSeq" id="WP_075528906.1">
    <property type="nucleotide sequence ID" value="NZ_CP017560.1"/>
</dbReference>
<feature type="domain" description="SLH" evidence="2">
    <location>
        <begin position="89"/>
        <end position="146"/>
    </location>
</feature>
<dbReference type="AlphaFoldDB" id="A0A1D8JJ50"/>
<feature type="chain" id="PRO_5009109119" description="SLH domain-containing protein" evidence="1">
    <location>
        <begin position="26"/>
        <end position="364"/>
    </location>
</feature>
<keyword evidence="4" id="KW-1185">Reference proteome</keyword>
<keyword evidence="1" id="KW-0732">Signal</keyword>
<dbReference type="PANTHER" id="PTHR43308">
    <property type="entry name" value="OUTER MEMBRANE PROTEIN ALPHA-RELATED"/>
    <property type="match status" value="1"/>
</dbReference>
<sequence>MLKKWIVVCVIFLLAVTGTTQNGQAASFTDMNKNKSTLYVEVNYLADQGIISGYPDGKFKPNEPIAKKHIAAMLVKALDLPMTNLQDPKYKDVPKSHPYYNEIAAAYNAGLFSDAVNFKPESSISRAFMARLMSKAFNLKVHQQGEQNPRYSDVAIKSEFYTDILKVSSNNIATGYPDGTFKPNQLITRSHFAAFLTRALTTRAMNIMPDPNYTYYYTNGSSSYRYEYDRKEENGMAYWRIYNETKHETIPRLGFLQNAWSYGEAYDDWYHFDEYIPYPFVVTQIHSVNDFGPVNYGNLWITETNAVKKVRNIEYRDVLVIENYTPWENKTTFSYYAKDIGLIQRVDSSGRELYGLVKRVKRTK</sequence>
<gene>
    <name evidence="3" type="ORF">BI350_15135</name>
</gene>